<reference evidence="1" key="1">
    <citation type="submission" date="2019-08" db="EMBL/GenBank/DDBJ databases">
        <authorList>
            <person name="Kucharzyk K."/>
            <person name="Murdoch R.W."/>
            <person name="Higgins S."/>
            <person name="Loffler F."/>
        </authorList>
    </citation>
    <scope>NUCLEOTIDE SEQUENCE</scope>
</reference>
<protein>
    <submittedName>
        <fullName evidence="1">Uncharacterized protein</fullName>
    </submittedName>
</protein>
<comment type="caution">
    <text evidence="1">The sequence shown here is derived from an EMBL/GenBank/DDBJ whole genome shotgun (WGS) entry which is preliminary data.</text>
</comment>
<gene>
    <name evidence="1" type="ORF">SDC9_73983</name>
</gene>
<organism evidence="1">
    <name type="scientific">bioreactor metagenome</name>
    <dbReference type="NCBI Taxonomy" id="1076179"/>
    <lineage>
        <taxon>unclassified sequences</taxon>
        <taxon>metagenomes</taxon>
        <taxon>ecological metagenomes</taxon>
    </lineage>
</organism>
<dbReference type="EMBL" id="VSSQ01005003">
    <property type="protein sequence ID" value="MPM27472.1"/>
    <property type="molecule type" value="Genomic_DNA"/>
</dbReference>
<evidence type="ECO:0000313" key="1">
    <source>
        <dbReference type="EMBL" id="MPM27472.1"/>
    </source>
</evidence>
<sequence>MSIFNYGAWSTKEGSFSDAILVSDFLDPNLPVETNRYAAYNGDHEIIRIQNHEVKGKKILMIKDSYGLPIYSFLACGVEEVTALDLRLYRQSVIDFAKEYQPDIVLYLFNADAVGRGSFK</sequence>
<proteinExistence type="predicted"/>
<accession>A0A644YFU1</accession>
<name>A0A644YFU1_9ZZZZ</name>
<dbReference type="AlphaFoldDB" id="A0A644YFU1"/>